<gene>
    <name evidence="7" type="ORF">ABZP26_02535</name>
</gene>
<dbReference type="GO" id="GO:0016829">
    <property type="term" value="F:lyase activity"/>
    <property type="evidence" value="ECO:0007669"/>
    <property type="project" value="UniProtKB-KW"/>
</dbReference>
<dbReference type="PANTHER" id="PTHR39210">
    <property type="entry name" value="HEPARIN-SULFATE LYASE"/>
    <property type="match status" value="1"/>
</dbReference>
<evidence type="ECO:0000259" key="6">
    <source>
        <dbReference type="Pfam" id="PF16889"/>
    </source>
</evidence>
<sequence>MNLIKVKTALGLGLPNLARVFVYQLGIKTGVNKVKSITSKIKPGVFFTPYTGSISKKQFNTQWSDKHAYFGVEKADSAIPNWHKSCLTSKLSPSDKPWYLIGDFSHQLGDIKGVWEASRFDWVVCFAQQVATGDESAFRKINSWLIDWIKSNPTYNGVNWKCGQEASIRVMHLALASLLLKQTKDTTPALLSLIKAHLKRISPTIMYAIAQDNNHGTSEAAALYIGGSWLVLNGDDEGIKWQKQGLKWLENRADKLIEDDGSFSQYSVTYHRVMLDTYCLVEVWRQKHSLPPFSAGLYAKLKAATDWLFYFTIVESGDSPNLGANDGARLIPLSNSDYRDFRPSVQLASALFKKQKAYKNNGSYNLPLYWLELVVPTSLVSSKKHKDFSNGGYAYLAFEQAELFFNYPKFKFRPSQCDALHVDFWLNGQNIFRDGGTFSYNAGQKYIDYYGGVKSHNTIEFDNHEQMPRISRFLLGDWLKTSIKKDLVASTDKQEITAGYKDRFGCTHSRTIELKPSTLTIRDSVSGFREKAVLRFRLIPAEWQLVGNVLKSKLCTISFSADIDFKRIDLTVGFESRYYYQESEIPVLEIEINEPGIIITEVNF</sequence>
<dbReference type="RefSeq" id="WP_290219216.1">
    <property type="nucleotide sequence ID" value="NZ_CP162514.1"/>
</dbReference>
<organism evidence="7">
    <name type="scientific">Pseudoalteromonas sp. SD03</name>
    <dbReference type="NCBI Taxonomy" id="3231719"/>
    <lineage>
        <taxon>Bacteria</taxon>
        <taxon>Pseudomonadati</taxon>
        <taxon>Pseudomonadota</taxon>
        <taxon>Gammaproteobacteria</taxon>
        <taxon>Alteromonadales</taxon>
        <taxon>Pseudoalteromonadaceae</taxon>
        <taxon>Pseudoalteromonas</taxon>
    </lineage>
</organism>
<reference evidence="7" key="1">
    <citation type="submission" date="2024-07" db="EMBL/GenBank/DDBJ databases">
        <authorList>
            <person name="Jiang Y."/>
            <person name="Qin Q."/>
        </authorList>
    </citation>
    <scope>NUCLEOTIDE SEQUENCE</scope>
    <source>
        <strain evidence="7">SD03</strain>
    </source>
</reference>
<dbReference type="GO" id="GO:0042597">
    <property type="term" value="C:periplasmic space"/>
    <property type="evidence" value="ECO:0007669"/>
    <property type="project" value="UniProtKB-SubCell"/>
</dbReference>
<feature type="domain" description="Heparinase II/III-like C-terminal" evidence="5">
    <location>
        <begin position="383"/>
        <end position="541"/>
    </location>
</feature>
<dbReference type="SUPFAM" id="SSF48230">
    <property type="entry name" value="Chondroitin AC/alginate lyase"/>
    <property type="match status" value="1"/>
</dbReference>
<dbReference type="Pfam" id="PF16889">
    <property type="entry name" value="Hepar_II_III_N"/>
    <property type="match status" value="1"/>
</dbReference>
<dbReference type="Gene3D" id="1.50.10.100">
    <property type="entry name" value="Chondroitin AC/alginate lyase"/>
    <property type="match status" value="1"/>
</dbReference>
<protein>
    <submittedName>
        <fullName evidence="7">Alginate lyase family protein</fullName>
    </submittedName>
</protein>
<dbReference type="EMBL" id="CP162514">
    <property type="protein sequence ID" value="XDH88090.1"/>
    <property type="molecule type" value="Genomic_DNA"/>
</dbReference>
<evidence type="ECO:0000259" key="5">
    <source>
        <dbReference type="Pfam" id="PF07940"/>
    </source>
</evidence>
<evidence type="ECO:0000256" key="4">
    <source>
        <dbReference type="ARBA" id="ARBA00023239"/>
    </source>
</evidence>
<proteinExistence type="predicted"/>
<dbReference type="InterPro" id="IPR008929">
    <property type="entry name" value="Chondroitin_lyas"/>
</dbReference>
<keyword evidence="2" id="KW-0732">Signal</keyword>
<dbReference type="AlphaFoldDB" id="A0AB39ARY2"/>
<dbReference type="InterPro" id="IPR012480">
    <property type="entry name" value="Hepar_II_III_C"/>
</dbReference>
<keyword evidence="3" id="KW-0574">Periplasm</keyword>
<feature type="domain" description="Heparin-sulfate lyase N-terminal" evidence="6">
    <location>
        <begin position="115"/>
        <end position="312"/>
    </location>
</feature>
<evidence type="ECO:0000256" key="1">
    <source>
        <dbReference type="ARBA" id="ARBA00004418"/>
    </source>
</evidence>
<dbReference type="PANTHER" id="PTHR39210:SF1">
    <property type="entry name" value="HEPARIN-SULFATE LYASE"/>
    <property type="match status" value="1"/>
</dbReference>
<comment type="subcellular location">
    <subcellularLocation>
        <location evidence="1">Periplasm</location>
    </subcellularLocation>
</comment>
<evidence type="ECO:0000256" key="2">
    <source>
        <dbReference type="ARBA" id="ARBA00022729"/>
    </source>
</evidence>
<dbReference type="InterPro" id="IPR031680">
    <property type="entry name" value="Hepar_II_III_N"/>
</dbReference>
<keyword evidence="4 7" id="KW-0456">Lyase</keyword>
<evidence type="ECO:0000313" key="7">
    <source>
        <dbReference type="EMBL" id="XDH88090.1"/>
    </source>
</evidence>
<dbReference type="Gene3D" id="2.70.98.70">
    <property type="match status" value="1"/>
</dbReference>
<dbReference type="Pfam" id="PF07940">
    <property type="entry name" value="Hepar_II_III_C"/>
    <property type="match status" value="1"/>
</dbReference>
<evidence type="ECO:0000256" key="3">
    <source>
        <dbReference type="ARBA" id="ARBA00022764"/>
    </source>
</evidence>
<accession>A0AB39ARY2</accession>
<name>A0AB39ARY2_9GAMM</name>